<name>A0ABP8U413_9ACTN</name>
<proteinExistence type="predicted"/>
<keyword evidence="3" id="KW-1185">Reference proteome</keyword>
<reference evidence="3" key="1">
    <citation type="journal article" date="2019" name="Int. J. Syst. Evol. Microbiol.">
        <title>The Global Catalogue of Microorganisms (GCM) 10K type strain sequencing project: providing services to taxonomists for standard genome sequencing and annotation.</title>
        <authorList>
            <consortium name="The Broad Institute Genomics Platform"/>
            <consortium name="The Broad Institute Genome Sequencing Center for Infectious Disease"/>
            <person name="Wu L."/>
            <person name="Ma J."/>
        </authorList>
    </citation>
    <scope>NUCLEOTIDE SEQUENCE [LARGE SCALE GENOMIC DNA]</scope>
    <source>
        <strain evidence="3">JCM 17939</strain>
    </source>
</reference>
<dbReference type="Proteomes" id="UP001501442">
    <property type="component" value="Unassembled WGS sequence"/>
</dbReference>
<gene>
    <name evidence="2" type="ORF">GCM10023196_012430</name>
</gene>
<dbReference type="Pfam" id="PF05406">
    <property type="entry name" value="WGR"/>
    <property type="match status" value="1"/>
</dbReference>
<accession>A0ABP8U413</accession>
<evidence type="ECO:0000313" key="3">
    <source>
        <dbReference type="Proteomes" id="UP001501442"/>
    </source>
</evidence>
<dbReference type="Gene3D" id="2.20.140.10">
    <property type="entry name" value="WGR domain"/>
    <property type="match status" value="1"/>
</dbReference>
<protein>
    <recommendedName>
        <fullName evidence="1">WGR domain-containing protein</fullName>
    </recommendedName>
</protein>
<evidence type="ECO:0000313" key="2">
    <source>
        <dbReference type="EMBL" id="GAA4621998.1"/>
    </source>
</evidence>
<feature type="domain" description="WGR" evidence="1">
    <location>
        <begin position="11"/>
        <end position="70"/>
    </location>
</feature>
<sequence length="328" mass="37162">MTERRYFEKSSGGVVRHWQIERDGIRCRMAWGQAGGRTQAASMTLDDEAHAERHFTMKISEKKRQGYVEVAPDPAAEAAEAEADAKLLDVDPHWADHEPVEGHERVFSKLYDFQGGPGPFFEYLVLSEDERRGLHVIVKKPGHDPGAVSAFLDFIRPRLELAFDGRSHHKVPLPSPIGQFDHVLFCAPSLCRNRSGGRLGAAYPILDCEIGDEDTETLVEARLEGRDSMPSTTWDREPFPVIDLRFDLRSENGFEELGGTPSVREKTFKVYRRSMLERGMRLLSEALPGSRLEIRNHRREVLTLTRPDLTRETPAEIDRFLLGDSARA</sequence>
<evidence type="ECO:0000259" key="1">
    <source>
        <dbReference type="Pfam" id="PF05406"/>
    </source>
</evidence>
<organism evidence="2 3">
    <name type="scientific">Actinoallomurus vinaceus</name>
    <dbReference type="NCBI Taxonomy" id="1080074"/>
    <lineage>
        <taxon>Bacteria</taxon>
        <taxon>Bacillati</taxon>
        <taxon>Actinomycetota</taxon>
        <taxon>Actinomycetes</taxon>
        <taxon>Streptosporangiales</taxon>
        <taxon>Thermomonosporaceae</taxon>
        <taxon>Actinoallomurus</taxon>
    </lineage>
</organism>
<dbReference type="RefSeq" id="WP_345429668.1">
    <property type="nucleotide sequence ID" value="NZ_BAABHK010000002.1"/>
</dbReference>
<comment type="caution">
    <text evidence="2">The sequence shown here is derived from an EMBL/GenBank/DDBJ whole genome shotgun (WGS) entry which is preliminary data.</text>
</comment>
<dbReference type="InterPro" id="IPR008893">
    <property type="entry name" value="WGR_domain"/>
</dbReference>
<dbReference type="EMBL" id="BAABHK010000002">
    <property type="protein sequence ID" value="GAA4621998.1"/>
    <property type="molecule type" value="Genomic_DNA"/>
</dbReference>